<evidence type="ECO:0000313" key="2">
    <source>
        <dbReference type="Proteomes" id="UP000502508"/>
    </source>
</evidence>
<accession>A0A6F8Y294</accession>
<dbReference type="RefSeq" id="WP_173040231.1">
    <property type="nucleotide sequence ID" value="NZ_AP022870.1"/>
</dbReference>
<dbReference type="Gene3D" id="1.25.40.10">
    <property type="entry name" value="Tetratricopeptide repeat domain"/>
    <property type="match status" value="1"/>
</dbReference>
<protein>
    <recommendedName>
        <fullName evidence="3">Tetratricopeptide repeat protein</fullName>
    </recommendedName>
</protein>
<keyword evidence="2" id="KW-1185">Reference proteome</keyword>
<gene>
    <name evidence="1" type="ORF">Pflav_065010</name>
</gene>
<evidence type="ECO:0000313" key="1">
    <source>
        <dbReference type="EMBL" id="BCB80091.1"/>
    </source>
</evidence>
<proteinExistence type="predicted"/>
<dbReference type="InterPro" id="IPR011990">
    <property type="entry name" value="TPR-like_helical_dom_sf"/>
</dbReference>
<reference evidence="1 2" key="1">
    <citation type="submission" date="2020-03" db="EMBL/GenBank/DDBJ databases">
        <title>Whole genome shotgun sequence of Phytohabitans flavus NBRC 107702.</title>
        <authorList>
            <person name="Komaki H."/>
            <person name="Tamura T."/>
        </authorList>
    </citation>
    <scope>NUCLEOTIDE SEQUENCE [LARGE SCALE GENOMIC DNA]</scope>
    <source>
        <strain evidence="1 2">NBRC 107702</strain>
    </source>
</reference>
<organism evidence="1 2">
    <name type="scientific">Phytohabitans flavus</name>
    <dbReference type="NCBI Taxonomy" id="1076124"/>
    <lineage>
        <taxon>Bacteria</taxon>
        <taxon>Bacillati</taxon>
        <taxon>Actinomycetota</taxon>
        <taxon>Actinomycetes</taxon>
        <taxon>Micromonosporales</taxon>
        <taxon>Micromonosporaceae</taxon>
    </lineage>
</organism>
<evidence type="ECO:0008006" key="3">
    <source>
        <dbReference type="Google" id="ProtNLM"/>
    </source>
</evidence>
<dbReference type="KEGG" id="pfla:Pflav_065010"/>
<dbReference type="Proteomes" id="UP000502508">
    <property type="component" value="Chromosome"/>
</dbReference>
<sequence length="401" mass="44197">MLYLAVLPPDELLAAVRARVNRYVNSGDVEDVLDPAGVRDAQALLTVTEETHDARADGALPWIHAYHAAGLLHHARDVARPDGADREQADSLLGPVYEWVPDLATQVRKLTEVPRQPLRLNPQRIAVFSFSGSPLDDIDAVITATRHAIRECRDWSESLAFRMNLAEAHHLRFVRTGDVADLTDAITTARAVLGETARYDPKYTNRLSTFGGFLQARFLSTMDVTDVDAAIQSYEKALAAAGADHEDRPMYLSNLGQTRLLRYAYVSQDLAELDAAVAELQTAVDTTTPDDPGRGTRLSGLHQAYRARYEATNEFPDLASAMRTAHAAVEATPPDHMDYLERIFDVGVTHLARYERLGDEADNAAATEIAQSIQRTVPTDHPLHALAADLLDRSRGVYRNA</sequence>
<reference evidence="1 2" key="2">
    <citation type="submission" date="2020-03" db="EMBL/GenBank/DDBJ databases">
        <authorList>
            <person name="Ichikawa N."/>
            <person name="Kimura A."/>
            <person name="Kitahashi Y."/>
            <person name="Uohara A."/>
        </authorList>
    </citation>
    <scope>NUCLEOTIDE SEQUENCE [LARGE SCALE GENOMIC DNA]</scope>
    <source>
        <strain evidence="1 2">NBRC 107702</strain>
    </source>
</reference>
<name>A0A6F8Y294_9ACTN</name>
<dbReference type="AlphaFoldDB" id="A0A6F8Y294"/>
<dbReference type="EMBL" id="AP022870">
    <property type="protein sequence ID" value="BCB80091.1"/>
    <property type="molecule type" value="Genomic_DNA"/>
</dbReference>